<organism evidence="2 3">
    <name type="scientific">Streptomyces actuosus</name>
    <dbReference type="NCBI Taxonomy" id="1885"/>
    <lineage>
        <taxon>Bacteria</taxon>
        <taxon>Bacillati</taxon>
        <taxon>Actinomycetota</taxon>
        <taxon>Actinomycetes</taxon>
        <taxon>Kitasatosporales</taxon>
        <taxon>Streptomycetaceae</taxon>
        <taxon>Streptomyces</taxon>
    </lineage>
</organism>
<evidence type="ECO:0008006" key="4">
    <source>
        <dbReference type="Google" id="ProtNLM"/>
    </source>
</evidence>
<name>A0A2U9PB15_STRAS</name>
<dbReference type="EMBL" id="CP029788">
    <property type="protein sequence ID" value="AWT47009.1"/>
    <property type="molecule type" value="Genomic_DNA"/>
</dbReference>
<reference evidence="2 3" key="1">
    <citation type="submission" date="2018-06" db="EMBL/GenBank/DDBJ databases">
        <title>The complete genome sequence of a nosiheptide producer Streptomyces actuosus ATCC 25421: deducing the ability of producing a new class III lantibiotics.</title>
        <authorList>
            <person name="Liu W."/>
            <person name="Sun F."/>
            <person name="Hu Y."/>
        </authorList>
    </citation>
    <scope>NUCLEOTIDE SEQUENCE [LARGE SCALE GENOMIC DNA]</scope>
    <source>
        <strain evidence="2 3">ATCC 25421</strain>
    </source>
</reference>
<gene>
    <name evidence="2" type="ORF">DMT42_35325</name>
</gene>
<dbReference type="Proteomes" id="UP000247634">
    <property type="component" value="Chromosome"/>
</dbReference>
<dbReference type="AlphaFoldDB" id="A0A2U9PB15"/>
<sequence>MSSPASQAPRPVTGTDGRRGTSPTAPARTTALASLDRVPWADIKDSTGSAAAIPRLLRSIAWGDPETARAALDEVRKRICQYGFVVEQATAATVPFLWELAQLPQVGCRAQIIQLLKNIADARQWERTAAVYPKLLNHRENHVTWERAARQAVRSRRGDLRRLLADEDAEIARATTELARTLDA</sequence>
<protein>
    <recommendedName>
        <fullName evidence="4">AbaA</fullName>
    </recommendedName>
</protein>
<dbReference type="RefSeq" id="WP_110634780.1">
    <property type="nucleotide sequence ID" value="NZ_CP029788.1"/>
</dbReference>
<proteinExistence type="predicted"/>
<evidence type="ECO:0000256" key="1">
    <source>
        <dbReference type="SAM" id="MobiDB-lite"/>
    </source>
</evidence>
<feature type="region of interest" description="Disordered" evidence="1">
    <location>
        <begin position="1"/>
        <end position="26"/>
    </location>
</feature>
<dbReference type="KEGG" id="sact:DMT42_35325"/>
<dbReference type="OrthoDB" id="292843at2"/>
<evidence type="ECO:0000313" key="3">
    <source>
        <dbReference type="Proteomes" id="UP000247634"/>
    </source>
</evidence>
<accession>A0A2U9PB15</accession>
<keyword evidence="3" id="KW-1185">Reference proteome</keyword>
<evidence type="ECO:0000313" key="2">
    <source>
        <dbReference type="EMBL" id="AWT47009.1"/>
    </source>
</evidence>